<dbReference type="EMBL" id="LQPC01000049">
    <property type="protein sequence ID" value="ORV83825.1"/>
    <property type="molecule type" value="Genomic_DNA"/>
</dbReference>
<reference evidence="2 3" key="1">
    <citation type="submission" date="2016-01" db="EMBL/GenBank/DDBJ databases">
        <title>The new phylogeny of the genus Mycobacterium.</title>
        <authorList>
            <person name="Tarcisio F."/>
            <person name="Conor M."/>
            <person name="Antonella G."/>
            <person name="Elisabetta G."/>
            <person name="Giulia F.S."/>
            <person name="Sara T."/>
            <person name="Anna F."/>
            <person name="Clotilde B."/>
            <person name="Roberto B."/>
            <person name="Veronica D.S."/>
            <person name="Fabio R."/>
            <person name="Monica P."/>
            <person name="Olivier J."/>
            <person name="Enrico T."/>
            <person name="Nicola S."/>
        </authorList>
    </citation>
    <scope>NUCLEOTIDE SEQUENCE [LARGE SCALE GENOMIC DNA]</scope>
    <source>
        <strain evidence="2 3">DSM 45541</strain>
    </source>
</reference>
<protein>
    <recommendedName>
        <fullName evidence="1">HNH nuclease domain-containing protein</fullName>
    </recommendedName>
</protein>
<evidence type="ECO:0000313" key="3">
    <source>
        <dbReference type="Proteomes" id="UP000193622"/>
    </source>
</evidence>
<feature type="domain" description="HNH nuclease" evidence="1">
    <location>
        <begin position="272"/>
        <end position="322"/>
    </location>
</feature>
<sequence>MHIGFRTSGGRGEYEVVGNHSGFNALGLEGWTFNMRWPDGIVRDTGLWLDPAESGKPRLRSMLDSPIQISRIVAPMLLLPDPTRAFRSTPDTLPIIRAKEYTITDVGFGTESEFSGVADLVTFDPSFITVANQGHADDIGVAARWSRIEAVYEQAALLPSGLPPLVTSHKDFIASGEGIGRQLTTTVNNLMSTLAASPGSSYQAGLDPLPALESLLGIAPPSGPTLPPPDELGEDAPEVSARSAHQYRLAKIRGASGRRFSAEVRAAYRNRCAFCGALFGGIHGVRSGIDAAHILAWSQHDLDVVQNGIALCKLHHWAFDAGILMPTKEGEDYYVRFTSLADLVDPMSMTRLGADGERIPDEWLPDDPKHRPSAAYLQRLYADLGVTFRSDV</sequence>
<evidence type="ECO:0000313" key="2">
    <source>
        <dbReference type="EMBL" id="ORV83825.1"/>
    </source>
</evidence>
<dbReference type="AlphaFoldDB" id="A0A1X1WB37"/>
<comment type="caution">
    <text evidence="2">The sequence shown here is derived from an EMBL/GenBank/DDBJ whole genome shotgun (WGS) entry which is preliminary data.</text>
</comment>
<organism evidence="2 3">
    <name type="scientific">Mycolicibacterium iranicum</name>
    <name type="common">Mycobacterium iranicum</name>
    <dbReference type="NCBI Taxonomy" id="912594"/>
    <lineage>
        <taxon>Bacteria</taxon>
        <taxon>Bacillati</taxon>
        <taxon>Actinomycetota</taxon>
        <taxon>Actinomycetes</taxon>
        <taxon>Mycobacteriales</taxon>
        <taxon>Mycobacteriaceae</taxon>
        <taxon>Mycolicibacterium</taxon>
    </lineage>
</organism>
<dbReference type="Proteomes" id="UP000193622">
    <property type="component" value="Unassembled WGS sequence"/>
</dbReference>
<dbReference type="InterPro" id="IPR003615">
    <property type="entry name" value="HNH_nuc"/>
</dbReference>
<dbReference type="Pfam" id="PF13391">
    <property type="entry name" value="HNH_2"/>
    <property type="match status" value="1"/>
</dbReference>
<evidence type="ECO:0000259" key="1">
    <source>
        <dbReference type="Pfam" id="PF13391"/>
    </source>
</evidence>
<name>A0A1X1WB37_MYCIR</name>
<gene>
    <name evidence="2" type="ORF">AWC12_24795</name>
</gene>
<dbReference type="CDD" id="cd00085">
    <property type="entry name" value="HNHc"/>
    <property type="match status" value="1"/>
</dbReference>
<proteinExistence type="predicted"/>
<accession>A0A1X1WB37</accession>